<proteinExistence type="predicted"/>
<keyword evidence="1" id="KW-0812">Transmembrane</keyword>
<keyword evidence="1" id="KW-0472">Membrane</keyword>
<dbReference type="EMBL" id="CP025746">
    <property type="protein sequence ID" value="QAA31378.1"/>
    <property type="molecule type" value="Genomic_DNA"/>
</dbReference>
<evidence type="ECO:0000313" key="2">
    <source>
        <dbReference type="EMBL" id="QAA31378.1"/>
    </source>
</evidence>
<keyword evidence="1" id="KW-1133">Transmembrane helix</keyword>
<keyword evidence="3" id="KW-1185">Reference proteome</keyword>
<dbReference type="Proteomes" id="UP000286268">
    <property type="component" value="Chromosome"/>
</dbReference>
<dbReference type="KEGG" id="cmah:C1I91_06825"/>
<organism evidence="2 3">
    <name type="scientific">Clostridium manihotivorum</name>
    <dbReference type="NCBI Taxonomy" id="2320868"/>
    <lineage>
        <taxon>Bacteria</taxon>
        <taxon>Bacillati</taxon>
        <taxon>Bacillota</taxon>
        <taxon>Clostridia</taxon>
        <taxon>Eubacteriales</taxon>
        <taxon>Clostridiaceae</taxon>
        <taxon>Clostridium</taxon>
    </lineage>
</organism>
<protein>
    <submittedName>
        <fullName evidence="2">Uncharacterized protein</fullName>
    </submittedName>
</protein>
<evidence type="ECO:0000313" key="3">
    <source>
        <dbReference type="Proteomes" id="UP000286268"/>
    </source>
</evidence>
<dbReference type="AlphaFoldDB" id="A0A3R5UE73"/>
<reference evidence="2 3" key="1">
    <citation type="submission" date="2018-01" db="EMBL/GenBank/DDBJ databases">
        <title>Genome Sequencing and Assembly of Anaerobacter polyendosporus strain CT4.</title>
        <authorList>
            <person name="Tachaapaikoon C."/>
            <person name="Sutheeworapong S."/>
            <person name="Jenjaroenpun P."/>
            <person name="Wongsurawat T."/>
            <person name="Nookeaw I."/>
            <person name="Cheawchanlertfa P."/>
            <person name="Kosugi A."/>
            <person name="Cheevadhanarak S."/>
            <person name="Ratanakhanokchai K."/>
        </authorList>
    </citation>
    <scope>NUCLEOTIDE SEQUENCE [LARGE SCALE GENOMIC DNA]</scope>
    <source>
        <strain evidence="2 3">CT4</strain>
    </source>
</reference>
<evidence type="ECO:0000256" key="1">
    <source>
        <dbReference type="SAM" id="Phobius"/>
    </source>
</evidence>
<feature type="transmembrane region" description="Helical" evidence="1">
    <location>
        <begin position="16"/>
        <end position="45"/>
    </location>
</feature>
<name>A0A3R5UE73_9CLOT</name>
<gene>
    <name evidence="2" type="ORF">C1I91_06825</name>
</gene>
<accession>A0A3R5UE73</accession>
<sequence>MEVISFIQSSFKGWDWYITFFTLTSWILLIFLLFFLLIQFFLLLFKVKYKNKEFEDYVSKNKND</sequence>